<comment type="caution">
    <text evidence="3">The sequence shown here is derived from an EMBL/GenBank/DDBJ whole genome shotgun (WGS) entry which is preliminary data.</text>
</comment>
<dbReference type="GO" id="GO:0042134">
    <property type="term" value="F:rRNA primary transcript binding"/>
    <property type="evidence" value="ECO:0007669"/>
    <property type="project" value="InterPro"/>
</dbReference>
<dbReference type="Pfam" id="PF20945">
    <property type="entry name" value="RMP1"/>
    <property type="match status" value="1"/>
</dbReference>
<feature type="domain" description="RNase MRP protein 1 RNA binding" evidence="2">
    <location>
        <begin position="14"/>
        <end position="98"/>
    </location>
</feature>
<dbReference type="EMBL" id="CAJPDS010000010">
    <property type="protein sequence ID" value="CAF9911868.1"/>
    <property type="molecule type" value="Genomic_DNA"/>
</dbReference>
<feature type="region of interest" description="Disordered" evidence="1">
    <location>
        <begin position="110"/>
        <end position="217"/>
    </location>
</feature>
<dbReference type="OrthoDB" id="5414547at2759"/>
<organism evidence="3 4">
    <name type="scientific">Heterodermia speciosa</name>
    <dbReference type="NCBI Taxonomy" id="116794"/>
    <lineage>
        <taxon>Eukaryota</taxon>
        <taxon>Fungi</taxon>
        <taxon>Dikarya</taxon>
        <taxon>Ascomycota</taxon>
        <taxon>Pezizomycotina</taxon>
        <taxon>Lecanoromycetes</taxon>
        <taxon>OSLEUM clade</taxon>
        <taxon>Lecanoromycetidae</taxon>
        <taxon>Caliciales</taxon>
        <taxon>Physciaceae</taxon>
        <taxon>Heterodermia</taxon>
    </lineage>
</organism>
<dbReference type="Proteomes" id="UP000664521">
    <property type="component" value="Unassembled WGS sequence"/>
</dbReference>
<name>A0A8H3EUD5_9LECA</name>
<dbReference type="InterPro" id="IPR047204">
    <property type="entry name" value="RMP1_RBD"/>
</dbReference>
<evidence type="ECO:0000259" key="2">
    <source>
        <dbReference type="Pfam" id="PF20945"/>
    </source>
</evidence>
<evidence type="ECO:0000313" key="4">
    <source>
        <dbReference type="Proteomes" id="UP000664521"/>
    </source>
</evidence>
<dbReference type="GO" id="GO:0000294">
    <property type="term" value="P:nuclear-transcribed mRNA catabolic process, RNase MRP-dependent"/>
    <property type="evidence" value="ECO:0007669"/>
    <property type="project" value="TreeGrafter"/>
</dbReference>
<gene>
    <name evidence="3" type="ORF">HETSPECPRED_000472</name>
</gene>
<dbReference type="AlphaFoldDB" id="A0A8H3EUD5"/>
<sequence length="217" mass="24237">MDLPTPLLRSSSQILHLLHHRNKNQHRRAHWFQYLSLLKRHINKLITELETPDPVRVNARVLYMIEHLLPRCYLTFTQVVQDNQFSALGLVLVAELARVWKLVGGERGVTRDAGEDAGATDRKDAGDALLRPRNEGTTTEVVSSRFDDDMGEAVEREPDLEAPSVDAGAGATLSEPSTETTTTRPKSPLKATKRQRQPIAKGRKGSSVIDDLFRGLD</sequence>
<evidence type="ECO:0000256" key="1">
    <source>
        <dbReference type="SAM" id="MobiDB-lite"/>
    </source>
</evidence>
<protein>
    <recommendedName>
        <fullName evidence="2">RNase MRP protein 1 RNA binding domain-containing protein</fullName>
    </recommendedName>
</protein>
<evidence type="ECO:0000313" key="3">
    <source>
        <dbReference type="EMBL" id="CAF9911868.1"/>
    </source>
</evidence>
<dbReference type="GO" id="GO:0000172">
    <property type="term" value="C:ribonuclease MRP complex"/>
    <property type="evidence" value="ECO:0007669"/>
    <property type="project" value="InterPro"/>
</dbReference>
<keyword evidence="4" id="KW-1185">Reference proteome</keyword>
<dbReference type="InterPro" id="IPR047205">
    <property type="entry name" value="RMP1"/>
</dbReference>
<feature type="compositionally biased region" description="Basic and acidic residues" evidence="1">
    <location>
        <begin position="145"/>
        <end position="159"/>
    </location>
</feature>
<proteinExistence type="predicted"/>
<feature type="compositionally biased region" description="Basic residues" evidence="1">
    <location>
        <begin position="191"/>
        <end position="204"/>
    </location>
</feature>
<dbReference type="CDD" id="cd22573">
    <property type="entry name" value="RMP1_RBD"/>
    <property type="match status" value="1"/>
</dbReference>
<accession>A0A8H3EUD5</accession>
<reference evidence="3" key="1">
    <citation type="submission" date="2021-03" db="EMBL/GenBank/DDBJ databases">
        <authorList>
            <person name="Tagirdzhanova G."/>
        </authorList>
    </citation>
    <scope>NUCLEOTIDE SEQUENCE</scope>
</reference>
<dbReference type="GO" id="GO:0000466">
    <property type="term" value="P:maturation of 5.8S rRNA from tricistronic rRNA transcript (SSU-rRNA, 5.8S rRNA, LSU-rRNA)"/>
    <property type="evidence" value="ECO:0007669"/>
    <property type="project" value="TreeGrafter"/>
</dbReference>
<feature type="compositionally biased region" description="Low complexity" evidence="1">
    <location>
        <begin position="172"/>
        <end position="189"/>
    </location>
</feature>
<feature type="compositionally biased region" description="Basic and acidic residues" evidence="1">
    <location>
        <begin position="110"/>
        <end position="134"/>
    </location>
</feature>
<dbReference type="PANTHER" id="PTHR37792">
    <property type="entry name" value="RIBONUCLEASE MRP PROTEIN SUBUNIT RMP1"/>
    <property type="match status" value="1"/>
</dbReference>
<dbReference type="PANTHER" id="PTHR37792:SF1">
    <property type="entry name" value="RIBONUCLEASE MRP PROTEIN SUBUNIT RMP1"/>
    <property type="match status" value="1"/>
</dbReference>